<dbReference type="InParanoid" id="A0A1X2HRQ0"/>
<gene>
    <name evidence="1" type="ORF">BCR43DRAFT_481261</name>
</gene>
<comment type="caution">
    <text evidence="1">The sequence shown here is derived from an EMBL/GenBank/DDBJ whole genome shotgun (WGS) entry which is preliminary data.</text>
</comment>
<dbReference type="EMBL" id="MCGN01000001">
    <property type="protein sequence ID" value="ORZ02257.1"/>
    <property type="molecule type" value="Genomic_DNA"/>
</dbReference>
<accession>A0A1X2HRQ0</accession>
<evidence type="ECO:0000313" key="2">
    <source>
        <dbReference type="Proteomes" id="UP000242180"/>
    </source>
</evidence>
<name>A0A1X2HRQ0_SYNRA</name>
<organism evidence="1 2">
    <name type="scientific">Syncephalastrum racemosum</name>
    <name type="common">Filamentous fungus</name>
    <dbReference type="NCBI Taxonomy" id="13706"/>
    <lineage>
        <taxon>Eukaryota</taxon>
        <taxon>Fungi</taxon>
        <taxon>Fungi incertae sedis</taxon>
        <taxon>Mucoromycota</taxon>
        <taxon>Mucoromycotina</taxon>
        <taxon>Mucoromycetes</taxon>
        <taxon>Mucorales</taxon>
        <taxon>Syncephalastraceae</taxon>
        <taxon>Syncephalastrum</taxon>
    </lineage>
</organism>
<reference evidence="1 2" key="1">
    <citation type="submission" date="2016-07" db="EMBL/GenBank/DDBJ databases">
        <title>Pervasive Adenine N6-methylation of Active Genes in Fungi.</title>
        <authorList>
            <consortium name="DOE Joint Genome Institute"/>
            <person name="Mondo S.J."/>
            <person name="Dannebaum R.O."/>
            <person name="Kuo R.C."/>
            <person name="Labutti K."/>
            <person name="Haridas S."/>
            <person name="Kuo A."/>
            <person name="Salamov A."/>
            <person name="Ahrendt S.R."/>
            <person name="Lipzen A."/>
            <person name="Sullivan W."/>
            <person name="Andreopoulos W.B."/>
            <person name="Clum A."/>
            <person name="Lindquist E."/>
            <person name="Daum C."/>
            <person name="Ramamoorthy G.K."/>
            <person name="Gryganskyi A."/>
            <person name="Culley D."/>
            <person name="Magnuson J.K."/>
            <person name="James T.Y."/>
            <person name="O'Malley M.A."/>
            <person name="Stajich J.E."/>
            <person name="Spatafora J.W."/>
            <person name="Visel A."/>
            <person name="Grigoriev I.V."/>
        </authorList>
    </citation>
    <scope>NUCLEOTIDE SEQUENCE [LARGE SCALE GENOMIC DNA]</scope>
    <source>
        <strain evidence="1 2">NRRL 2496</strain>
    </source>
</reference>
<keyword evidence="2" id="KW-1185">Reference proteome</keyword>
<dbReference type="AlphaFoldDB" id="A0A1X2HRQ0"/>
<dbReference type="Proteomes" id="UP000242180">
    <property type="component" value="Unassembled WGS sequence"/>
</dbReference>
<proteinExistence type="predicted"/>
<sequence length="86" mass="9928">MEFWKLIFQPWTVLRDESSVIRAAMVRVRRRQYPESLYHSHLVLYLAQASLALQVGGAQIRNKAFVDELTTADEATSTTSYATYLF</sequence>
<evidence type="ECO:0000313" key="1">
    <source>
        <dbReference type="EMBL" id="ORZ02257.1"/>
    </source>
</evidence>
<protein>
    <submittedName>
        <fullName evidence="1">Uncharacterized protein</fullName>
    </submittedName>
</protein>